<protein>
    <submittedName>
        <fullName evidence="5">Cupin domain-containing protein</fullName>
    </submittedName>
</protein>
<dbReference type="InterPro" id="IPR013096">
    <property type="entry name" value="Cupin_2"/>
</dbReference>
<evidence type="ECO:0000256" key="3">
    <source>
        <dbReference type="SAM" id="MobiDB-lite"/>
    </source>
</evidence>
<dbReference type="SUPFAM" id="SSF51182">
    <property type="entry name" value="RmlC-like cupins"/>
    <property type="match status" value="1"/>
</dbReference>
<dbReference type="PANTHER" id="PTHR41517">
    <property type="entry name" value="1,2-DIOXYGENASE PROTEIN-RELATED"/>
    <property type="match status" value="1"/>
</dbReference>
<dbReference type="Gene3D" id="2.60.120.10">
    <property type="entry name" value="Jelly Rolls"/>
    <property type="match status" value="1"/>
</dbReference>
<reference evidence="5 6" key="1">
    <citation type="journal article" date="2019" name="Int. J. Syst. Evol. Microbiol.">
        <title>The Global Catalogue of Microorganisms (GCM) 10K type strain sequencing project: providing services to taxonomists for standard genome sequencing and annotation.</title>
        <authorList>
            <consortium name="The Broad Institute Genomics Platform"/>
            <consortium name="The Broad Institute Genome Sequencing Center for Infectious Disease"/>
            <person name="Wu L."/>
            <person name="Ma J."/>
        </authorList>
    </citation>
    <scope>NUCLEOTIDE SEQUENCE [LARGE SCALE GENOMIC DNA]</scope>
    <source>
        <strain evidence="5 6">LMG 29247</strain>
    </source>
</reference>
<dbReference type="Proteomes" id="UP001596383">
    <property type="component" value="Unassembled WGS sequence"/>
</dbReference>
<feature type="domain" description="Cupin type-2" evidence="4">
    <location>
        <begin position="263"/>
        <end position="330"/>
    </location>
</feature>
<dbReference type="GO" id="GO:0051213">
    <property type="term" value="F:dioxygenase activity"/>
    <property type="evidence" value="ECO:0007669"/>
    <property type="project" value="UniProtKB-KW"/>
</dbReference>
<gene>
    <name evidence="5" type="ORF">ACFQE6_05120</name>
</gene>
<dbReference type="PANTHER" id="PTHR41517:SF1">
    <property type="entry name" value="CUPIN"/>
    <property type="match status" value="1"/>
</dbReference>
<keyword evidence="1" id="KW-0223">Dioxygenase</keyword>
<dbReference type="CDD" id="cd06992">
    <property type="entry name" value="cupin_GDO-like_C"/>
    <property type="match status" value="1"/>
</dbReference>
<dbReference type="InterPro" id="IPR011051">
    <property type="entry name" value="RmlC_Cupin_sf"/>
</dbReference>
<dbReference type="RefSeq" id="WP_273737503.1">
    <property type="nucleotide sequence ID" value="NZ_JAQIVI010000081.1"/>
</dbReference>
<dbReference type="InterPro" id="IPR047183">
    <property type="entry name" value="GDO-like"/>
</dbReference>
<dbReference type="CDD" id="cd02216">
    <property type="entry name" value="cupin_GDO-like_N"/>
    <property type="match status" value="1"/>
</dbReference>
<accession>A0ABD5SIU9</accession>
<keyword evidence="2" id="KW-0560">Oxidoreductase</keyword>
<dbReference type="Pfam" id="PF07883">
    <property type="entry name" value="Cupin_2"/>
    <property type="match status" value="2"/>
</dbReference>
<proteinExistence type="predicted"/>
<dbReference type="EMBL" id="JBHSWV010000081">
    <property type="protein sequence ID" value="MFC6764435.1"/>
    <property type="molecule type" value="Genomic_DNA"/>
</dbReference>
<comment type="caution">
    <text evidence="5">The sequence shown here is derived from an EMBL/GenBank/DDBJ whole genome shotgun (WGS) entry which is preliminary data.</text>
</comment>
<name>A0ABD5SIU9_9EURY</name>
<dbReference type="AlphaFoldDB" id="A0ABD5SIU9"/>
<feature type="domain" description="Cupin type-2" evidence="4">
    <location>
        <begin position="92"/>
        <end position="160"/>
    </location>
</feature>
<sequence>MDMTESELQAFHEHLHENNFQGQWEKHESDSKEPRLEPHRWEWDDIVASLNRSKDYISLDDMGPGSRRALVLDNPAEGIDLRGPCWTMLTAVQMVIPGEVARAHRHNFEAFRFIVQGNDSVVTNVNGEKLPARTGDLLLTPRMAWHDHINNSSEDVIWIDGLNTPFITDALHDMHFEEFQSDRQSASHESGYFESQFGTMQPVAETPTDDTPPYRFPWESARQSLEMAVTEDNHYDPHNGYFLEYVNPRTGQGPVLQTISLRLQLLQSGEETQSHRHNNTEIFHVVSGSGESTIGGKTYTWEEGDFFVVPPMRWHDHSVTSSDDVILFNITDSPIFDAFNLRRTESKDA</sequence>
<evidence type="ECO:0000256" key="2">
    <source>
        <dbReference type="ARBA" id="ARBA00023002"/>
    </source>
</evidence>
<organism evidence="5 6">
    <name type="scientific">Natrinema soli</name>
    <dbReference type="NCBI Taxonomy" id="1930624"/>
    <lineage>
        <taxon>Archaea</taxon>
        <taxon>Methanobacteriati</taxon>
        <taxon>Methanobacteriota</taxon>
        <taxon>Stenosarchaea group</taxon>
        <taxon>Halobacteria</taxon>
        <taxon>Halobacteriales</taxon>
        <taxon>Natrialbaceae</taxon>
        <taxon>Natrinema</taxon>
    </lineage>
</organism>
<dbReference type="InterPro" id="IPR014710">
    <property type="entry name" value="RmlC-like_jellyroll"/>
</dbReference>
<feature type="compositionally biased region" description="Basic and acidic residues" evidence="3">
    <location>
        <begin position="24"/>
        <end position="36"/>
    </location>
</feature>
<feature type="region of interest" description="Disordered" evidence="3">
    <location>
        <begin position="15"/>
        <end position="36"/>
    </location>
</feature>
<evidence type="ECO:0000256" key="1">
    <source>
        <dbReference type="ARBA" id="ARBA00022964"/>
    </source>
</evidence>
<evidence type="ECO:0000259" key="4">
    <source>
        <dbReference type="Pfam" id="PF07883"/>
    </source>
</evidence>
<keyword evidence="6" id="KW-1185">Reference proteome</keyword>
<evidence type="ECO:0000313" key="5">
    <source>
        <dbReference type="EMBL" id="MFC6764435.1"/>
    </source>
</evidence>
<evidence type="ECO:0000313" key="6">
    <source>
        <dbReference type="Proteomes" id="UP001596383"/>
    </source>
</evidence>